<dbReference type="InterPro" id="IPR003616">
    <property type="entry name" value="Post-SET_dom"/>
</dbReference>
<dbReference type="SMART" id="SM00317">
    <property type="entry name" value="SET"/>
    <property type="match status" value="1"/>
</dbReference>
<dbReference type="InterPro" id="IPR038190">
    <property type="entry name" value="SRI_sf"/>
</dbReference>
<dbReference type="Pfam" id="PF17907">
    <property type="entry name" value="AWS"/>
    <property type="match status" value="1"/>
</dbReference>
<dbReference type="SUPFAM" id="SSF82199">
    <property type="entry name" value="SET domain"/>
    <property type="match status" value="1"/>
</dbReference>
<evidence type="ECO:0000256" key="5">
    <source>
        <dbReference type="ARBA" id="ARBA00022454"/>
    </source>
</evidence>
<dbReference type="SMART" id="SM00508">
    <property type="entry name" value="PostSET"/>
    <property type="match status" value="1"/>
</dbReference>
<feature type="compositionally biased region" description="Acidic residues" evidence="15">
    <location>
        <begin position="706"/>
        <end position="724"/>
    </location>
</feature>
<evidence type="ECO:0000256" key="12">
    <source>
        <dbReference type="ARBA" id="ARBA00023242"/>
    </source>
</evidence>
<feature type="compositionally biased region" description="Low complexity" evidence="15">
    <location>
        <begin position="691"/>
        <end position="702"/>
    </location>
</feature>
<evidence type="ECO:0000256" key="11">
    <source>
        <dbReference type="ARBA" id="ARBA00023163"/>
    </source>
</evidence>
<evidence type="ECO:0000313" key="19">
    <source>
        <dbReference type="EMBL" id="KAF9784792.1"/>
    </source>
</evidence>
<keyword evidence="11" id="KW-0804">Transcription</keyword>
<dbReference type="EC" id="2.1.1.359" evidence="3"/>
<dbReference type="PROSITE" id="PS50280">
    <property type="entry name" value="SET"/>
    <property type="match status" value="1"/>
</dbReference>
<keyword evidence="6" id="KW-0678">Repressor</keyword>
<feature type="compositionally biased region" description="Acidic residues" evidence="15">
    <location>
        <begin position="675"/>
        <end position="690"/>
    </location>
</feature>
<dbReference type="CDD" id="cd19172">
    <property type="entry name" value="SET_SETD2"/>
    <property type="match status" value="1"/>
</dbReference>
<evidence type="ECO:0000259" key="17">
    <source>
        <dbReference type="PROSITE" id="PS50868"/>
    </source>
</evidence>
<dbReference type="InterPro" id="IPR044437">
    <property type="entry name" value="SETD2/Set2_SET"/>
</dbReference>
<dbReference type="GO" id="GO:0140955">
    <property type="term" value="F:histone H3K36 trimethyltransferase activity"/>
    <property type="evidence" value="ECO:0007669"/>
    <property type="project" value="UniProtKB-EC"/>
</dbReference>
<evidence type="ECO:0000259" key="18">
    <source>
        <dbReference type="PROSITE" id="PS51215"/>
    </source>
</evidence>
<dbReference type="Gene3D" id="1.10.1740.100">
    <property type="entry name" value="Set2, Rpb1 interacting domain"/>
    <property type="match status" value="1"/>
</dbReference>
<dbReference type="GO" id="GO:0005634">
    <property type="term" value="C:nucleus"/>
    <property type="evidence" value="ECO:0007669"/>
    <property type="project" value="UniProtKB-SubCell"/>
</dbReference>
<evidence type="ECO:0000313" key="20">
    <source>
        <dbReference type="Proteomes" id="UP000736335"/>
    </source>
</evidence>
<gene>
    <name evidence="19" type="ORF">BJ322DRAFT_1006948</name>
</gene>
<dbReference type="InterPro" id="IPR025788">
    <property type="entry name" value="Set2_fungi"/>
</dbReference>
<dbReference type="EMBL" id="WIUZ02000008">
    <property type="protein sequence ID" value="KAF9784792.1"/>
    <property type="molecule type" value="Genomic_DNA"/>
</dbReference>
<sequence length="791" mass="88950">MQTPASRSTPPPASSKRKKPPKPPNTGPQLIGHLPKAEEKAKATFTEIPENIYQYSTLGRSREALESMMCDCQYEHGVDSPSVACGEGAECINRLTQVECMPEDCRCRSHCQNQRFQRKQYAPINIVLTEKKGFGLRAAQNLSRDTFIYEYVGDVLSSPSMKKRMRDYGKEGIEHFYFMMLQKDEFIDATKKGGIGRFANHSCNPNCYVAKWTIGDRVRMGIFSKRVILKDEELTFNYNVDRYGHEAQQCFCGEPNCVGYIGGKTQTDLAAMDDLYIDALGISDEVERLGLKGSKKRKSKKLDEDYAPILKPLQEKDVPKVIQAIRQTSSRKVLLKLLTRIKITEDKSPLRQLMRLRGFSLMTNILQDYSSDPAIQILVMECVSTWPLLQRNKIEDSKINVAVQAIADTLLEEWGNLETGYRIPKRLIVDADNEPVREPTPPPVEEERPYKRVKVLEVEEPTLNWLPTTTTAPPSDRGKMPGLDRWIPLQPPEPPKKVAIEAVIAAARATAAAAALQKAEEEARELAKAEEKAKLLEKRQAKKEKEKRKPSLSEEEKEALKEKKLQKMVGAIVVKTMSKYQKYMDHDQFKKHAKELTEIIAEKEKKASGYKEGKLESFSDEKTAKIKKFSKEYIAKVIRKIKEKKKKRQHQRQQSTSASASGSGSRRESLGDGNIDGDDLDAEGEGEEMSAEALKSIIADAIGFGGDEDEGEDMDIDDQEPSADDEGRKHHGTPGEENSPDDTDMVVTPIQVEIKDPRLRLRVEGDTDGGPGWGINQCDDPMVVKQNTLVS</sequence>
<dbReference type="PROSITE" id="PS51568">
    <property type="entry name" value="SAM_MT43_SET2_1"/>
    <property type="match status" value="1"/>
</dbReference>
<evidence type="ECO:0000256" key="15">
    <source>
        <dbReference type="SAM" id="MobiDB-lite"/>
    </source>
</evidence>
<dbReference type="PROSITE" id="PS51215">
    <property type="entry name" value="AWS"/>
    <property type="match status" value="1"/>
</dbReference>
<dbReference type="Gene3D" id="2.170.270.10">
    <property type="entry name" value="SET domain"/>
    <property type="match status" value="1"/>
</dbReference>
<keyword evidence="5" id="KW-0158">Chromosome</keyword>
<keyword evidence="20" id="KW-1185">Reference proteome</keyword>
<evidence type="ECO:0000256" key="10">
    <source>
        <dbReference type="ARBA" id="ARBA00023015"/>
    </source>
</evidence>
<evidence type="ECO:0000256" key="4">
    <source>
        <dbReference type="ARBA" id="ARBA00018028"/>
    </source>
</evidence>
<dbReference type="InterPro" id="IPR001214">
    <property type="entry name" value="SET_dom"/>
</dbReference>
<feature type="region of interest" description="Disordered" evidence="15">
    <location>
        <begin position="1"/>
        <end position="33"/>
    </location>
</feature>
<feature type="compositionally biased region" description="Low complexity" evidence="15">
    <location>
        <begin position="652"/>
        <end position="664"/>
    </location>
</feature>
<feature type="region of interest" description="Disordered" evidence="15">
    <location>
        <begin position="757"/>
        <end position="779"/>
    </location>
</feature>
<comment type="subcellular location">
    <subcellularLocation>
        <location evidence="2">Chromosome</location>
    </subcellularLocation>
    <subcellularLocation>
        <location evidence="1">Nucleus</location>
    </subcellularLocation>
</comment>
<evidence type="ECO:0000256" key="14">
    <source>
        <dbReference type="ARBA" id="ARBA00047545"/>
    </source>
</evidence>
<keyword evidence="12" id="KW-0539">Nucleus</keyword>
<evidence type="ECO:0000256" key="8">
    <source>
        <dbReference type="ARBA" id="ARBA00022679"/>
    </source>
</evidence>
<reference evidence="19" key="1">
    <citation type="journal article" date="2020" name="Nat. Commun.">
        <title>Large-scale genome sequencing of mycorrhizal fungi provides insights into the early evolution of symbiotic traits.</title>
        <authorList>
            <person name="Miyauchi S."/>
            <person name="Kiss E."/>
            <person name="Kuo A."/>
            <person name="Drula E."/>
            <person name="Kohler A."/>
            <person name="Sanchez-Garcia M."/>
            <person name="Morin E."/>
            <person name="Andreopoulos B."/>
            <person name="Barry K.W."/>
            <person name="Bonito G."/>
            <person name="Buee M."/>
            <person name="Carver A."/>
            <person name="Chen C."/>
            <person name="Cichocki N."/>
            <person name="Clum A."/>
            <person name="Culley D."/>
            <person name="Crous P.W."/>
            <person name="Fauchery L."/>
            <person name="Girlanda M."/>
            <person name="Hayes R.D."/>
            <person name="Keri Z."/>
            <person name="LaButti K."/>
            <person name="Lipzen A."/>
            <person name="Lombard V."/>
            <person name="Magnuson J."/>
            <person name="Maillard F."/>
            <person name="Murat C."/>
            <person name="Nolan M."/>
            <person name="Ohm R.A."/>
            <person name="Pangilinan J."/>
            <person name="Pereira M.F."/>
            <person name="Perotto S."/>
            <person name="Peter M."/>
            <person name="Pfister S."/>
            <person name="Riley R."/>
            <person name="Sitrit Y."/>
            <person name="Stielow J.B."/>
            <person name="Szollosi G."/>
            <person name="Zifcakova L."/>
            <person name="Stursova M."/>
            <person name="Spatafora J.W."/>
            <person name="Tedersoo L."/>
            <person name="Vaario L.M."/>
            <person name="Yamada A."/>
            <person name="Yan M."/>
            <person name="Wang P."/>
            <person name="Xu J."/>
            <person name="Bruns T."/>
            <person name="Baldrian P."/>
            <person name="Vilgalys R."/>
            <person name="Dunand C."/>
            <person name="Henrissat B."/>
            <person name="Grigoriev I.V."/>
            <person name="Hibbett D."/>
            <person name="Nagy L.G."/>
            <person name="Martin F.M."/>
        </authorList>
    </citation>
    <scope>NUCLEOTIDE SEQUENCE</scope>
    <source>
        <strain evidence="19">UH-Tt-Lm1</strain>
    </source>
</reference>
<dbReference type="GO" id="GO:0005694">
    <property type="term" value="C:chromosome"/>
    <property type="evidence" value="ECO:0007669"/>
    <property type="project" value="UniProtKB-SubCell"/>
</dbReference>
<keyword evidence="8" id="KW-0808">Transferase</keyword>
<dbReference type="InterPro" id="IPR013257">
    <property type="entry name" value="SRI"/>
</dbReference>
<dbReference type="PANTHER" id="PTHR22884">
    <property type="entry name" value="SET DOMAIN PROTEINS"/>
    <property type="match status" value="1"/>
</dbReference>
<keyword evidence="10" id="KW-0805">Transcription regulation</keyword>
<feature type="region of interest" description="Disordered" evidence="15">
    <location>
        <begin position="538"/>
        <end position="560"/>
    </location>
</feature>
<dbReference type="InterPro" id="IPR050777">
    <property type="entry name" value="SET2_Histone-Lys_MeTrsfase"/>
</dbReference>
<name>A0A9P6L6H5_9AGAM</name>
<feature type="domain" description="SET" evidence="16">
    <location>
        <begin position="122"/>
        <end position="239"/>
    </location>
</feature>
<keyword evidence="7" id="KW-0489">Methyltransferase</keyword>
<feature type="region of interest" description="Disordered" evidence="15">
    <location>
        <begin position="641"/>
        <end position="745"/>
    </location>
</feature>
<evidence type="ECO:0000259" key="16">
    <source>
        <dbReference type="PROSITE" id="PS50280"/>
    </source>
</evidence>
<comment type="catalytic activity">
    <reaction evidence="14">
        <text>L-lysyl(36)-[histone H3] + 3 S-adenosyl-L-methionine = N(6),N(6),N(6)-trimethyl-L-lysyl(36)-[histone H3] + 3 S-adenosyl-L-homocysteine + 3 H(+)</text>
        <dbReference type="Rhea" id="RHEA:60324"/>
        <dbReference type="Rhea" id="RHEA-COMP:9785"/>
        <dbReference type="Rhea" id="RHEA-COMP:15536"/>
        <dbReference type="ChEBI" id="CHEBI:15378"/>
        <dbReference type="ChEBI" id="CHEBI:29969"/>
        <dbReference type="ChEBI" id="CHEBI:57856"/>
        <dbReference type="ChEBI" id="CHEBI:59789"/>
        <dbReference type="ChEBI" id="CHEBI:61961"/>
        <dbReference type="EC" id="2.1.1.359"/>
    </reaction>
</comment>
<dbReference type="SMART" id="SM00570">
    <property type="entry name" value="AWS"/>
    <property type="match status" value="1"/>
</dbReference>
<evidence type="ECO:0000256" key="13">
    <source>
        <dbReference type="ARBA" id="ARBA00030091"/>
    </source>
</evidence>
<dbReference type="OrthoDB" id="422362at2759"/>
<dbReference type="InterPro" id="IPR046341">
    <property type="entry name" value="SET_dom_sf"/>
</dbReference>
<evidence type="ECO:0000256" key="3">
    <source>
        <dbReference type="ARBA" id="ARBA00012178"/>
    </source>
</evidence>
<dbReference type="Pfam" id="PF08236">
    <property type="entry name" value="SRI"/>
    <property type="match status" value="1"/>
</dbReference>
<feature type="domain" description="Post-SET" evidence="17">
    <location>
        <begin position="246"/>
        <end position="262"/>
    </location>
</feature>
<evidence type="ECO:0000256" key="1">
    <source>
        <dbReference type="ARBA" id="ARBA00004123"/>
    </source>
</evidence>
<organism evidence="19 20">
    <name type="scientific">Thelephora terrestris</name>
    <dbReference type="NCBI Taxonomy" id="56493"/>
    <lineage>
        <taxon>Eukaryota</taxon>
        <taxon>Fungi</taxon>
        <taxon>Dikarya</taxon>
        <taxon>Basidiomycota</taxon>
        <taxon>Agaricomycotina</taxon>
        <taxon>Agaricomycetes</taxon>
        <taxon>Thelephorales</taxon>
        <taxon>Thelephoraceae</taxon>
        <taxon>Thelephora</taxon>
    </lineage>
</organism>
<dbReference type="AlphaFoldDB" id="A0A9P6L6H5"/>
<keyword evidence="9" id="KW-0949">S-adenosyl-L-methionine</keyword>
<protein>
    <recommendedName>
        <fullName evidence="4">Histone-lysine N-methyltransferase, H3 lysine-36 specific</fullName>
        <ecNumber evidence="3">2.1.1.359</ecNumber>
    </recommendedName>
    <alternativeName>
        <fullName evidence="13">SET domain-containing protein 2</fullName>
    </alternativeName>
</protein>
<comment type="caution">
    <text evidence="19">The sequence shown here is derived from an EMBL/GenBank/DDBJ whole genome shotgun (WGS) entry which is preliminary data.</text>
</comment>
<dbReference type="Pfam" id="PF00856">
    <property type="entry name" value="SET"/>
    <property type="match status" value="1"/>
</dbReference>
<evidence type="ECO:0000256" key="2">
    <source>
        <dbReference type="ARBA" id="ARBA00004286"/>
    </source>
</evidence>
<dbReference type="GO" id="GO:0032259">
    <property type="term" value="P:methylation"/>
    <property type="evidence" value="ECO:0007669"/>
    <property type="project" value="UniProtKB-KW"/>
</dbReference>
<evidence type="ECO:0000256" key="6">
    <source>
        <dbReference type="ARBA" id="ARBA00022491"/>
    </source>
</evidence>
<dbReference type="InterPro" id="IPR006560">
    <property type="entry name" value="AWS_dom"/>
</dbReference>
<proteinExistence type="predicted"/>
<dbReference type="Proteomes" id="UP000736335">
    <property type="component" value="Unassembled WGS sequence"/>
</dbReference>
<evidence type="ECO:0000256" key="7">
    <source>
        <dbReference type="ARBA" id="ARBA00022603"/>
    </source>
</evidence>
<reference evidence="19" key="2">
    <citation type="submission" date="2020-11" db="EMBL/GenBank/DDBJ databases">
        <authorList>
            <consortium name="DOE Joint Genome Institute"/>
            <person name="Kuo A."/>
            <person name="Miyauchi S."/>
            <person name="Kiss E."/>
            <person name="Drula E."/>
            <person name="Kohler A."/>
            <person name="Sanchez-Garcia M."/>
            <person name="Andreopoulos B."/>
            <person name="Barry K.W."/>
            <person name="Bonito G."/>
            <person name="Buee M."/>
            <person name="Carver A."/>
            <person name="Chen C."/>
            <person name="Cichocki N."/>
            <person name="Clum A."/>
            <person name="Culley D."/>
            <person name="Crous P.W."/>
            <person name="Fauchery L."/>
            <person name="Girlanda M."/>
            <person name="Hayes R."/>
            <person name="Keri Z."/>
            <person name="Labutti K."/>
            <person name="Lipzen A."/>
            <person name="Lombard V."/>
            <person name="Magnuson J."/>
            <person name="Maillard F."/>
            <person name="Morin E."/>
            <person name="Murat C."/>
            <person name="Nolan M."/>
            <person name="Ohm R."/>
            <person name="Pangilinan J."/>
            <person name="Pereira M."/>
            <person name="Perotto S."/>
            <person name="Peter M."/>
            <person name="Riley R."/>
            <person name="Sitrit Y."/>
            <person name="Stielow B."/>
            <person name="Szollosi G."/>
            <person name="Zifcakova L."/>
            <person name="Stursova M."/>
            <person name="Spatafora J.W."/>
            <person name="Tedersoo L."/>
            <person name="Vaario L.-M."/>
            <person name="Yamada A."/>
            <person name="Yan M."/>
            <person name="Wang P."/>
            <person name="Xu J."/>
            <person name="Bruns T."/>
            <person name="Baldrian P."/>
            <person name="Vilgalys R."/>
            <person name="Henrissat B."/>
            <person name="Grigoriev I.V."/>
            <person name="Hibbett D."/>
            <person name="Nagy L.G."/>
            <person name="Martin F.M."/>
        </authorList>
    </citation>
    <scope>NUCLEOTIDE SEQUENCE</scope>
    <source>
        <strain evidence="19">UH-Tt-Lm1</strain>
    </source>
</reference>
<feature type="compositionally biased region" description="Basic residues" evidence="15">
    <location>
        <begin position="641"/>
        <end position="651"/>
    </location>
</feature>
<evidence type="ECO:0000256" key="9">
    <source>
        <dbReference type="ARBA" id="ARBA00022691"/>
    </source>
</evidence>
<feature type="domain" description="AWS" evidence="18">
    <location>
        <begin position="65"/>
        <end position="120"/>
    </location>
</feature>
<dbReference type="PROSITE" id="PS50868">
    <property type="entry name" value="POST_SET"/>
    <property type="match status" value="1"/>
</dbReference>
<dbReference type="GO" id="GO:0006355">
    <property type="term" value="P:regulation of DNA-templated transcription"/>
    <property type="evidence" value="ECO:0007669"/>
    <property type="project" value="InterPro"/>
</dbReference>
<accession>A0A9P6L6H5</accession>